<dbReference type="Pfam" id="PF07905">
    <property type="entry name" value="PucR"/>
    <property type="match status" value="1"/>
</dbReference>
<dbReference type="Proteomes" id="UP000192660">
    <property type="component" value="Unassembled WGS sequence"/>
</dbReference>
<dbReference type="InterPro" id="IPR025736">
    <property type="entry name" value="PucR_C-HTH_dom"/>
</dbReference>
<dbReference type="Pfam" id="PF13556">
    <property type="entry name" value="HTH_30"/>
    <property type="match status" value="1"/>
</dbReference>
<evidence type="ECO:0000313" key="4">
    <source>
        <dbReference type="Proteomes" id="UP000192660"/>
    </source>
</evidence>
<sequence length="380" mass="43317">MTVQDLLQLLPSSFIKVAAGLGGLDREVKLVGIMDAPDIGDWVKPGEFLVTTGYPLHSDVNRFCELIIHLAQADCAGFGLKMRRYWNEFPEEVRALAKELRFPLIEIAPTINLADIVDAIHIAQKSEATAYLGGSLSLSEFLLRLRNGHLSYAQIRYWANEYRIDLNQPIVAFELKHPMINQLPIGRCFEEVFGPDVIVHHTMEQSNLSVGFMSFPHRRTTPLILNDIPWQWGTLYLGTHGLSLFDYGSSARKAEVTRYVGSVIRPHARVVTYDDIAPFATLRTSLDVERAHSIVEKTILPIVEYDQQHHTDWLPTLAAYFDMGKNAQEAAQVLNTHKNTVMYRLNRIQEHFSWDLSDMPTTFKLYLGLLFYRLQHLPVD</sequence>
<dbReference type="Gene3D" id="1.10.10.2840">
    <property type="entry name" value="PucR C-terminal helix-turn-helix domain"/>
    <property type="match status" value="1"/>
</dbReference>
<feature type="domain" description="Purine catabolism PurC-like" evidence="1">
    <location>
        <begin position="6"/>
        <end position="121"/>
    </location>
</feature>
<dbReference type="PANTHER" id="PTHR33744:SF1">
    <property type="entry name" value="DNA-BINDING TRANSCRIPTIONAL ACTIVATOR ADER"/>
    <property type="match status" value="1"/>
</dbReference>
<keyword evidence="4" id="KW-1185">Reference proteome</keyword>
<proteinExistence type="predicted"/>
<name>A0A1W1WL44_SULTA</name>
<dbReference type="InterPro" id="IPR012914">
    <property type="entry name" value="PucR_dom"/>
</dbReference>
<feature type="domain" description="PucR C-terminal helix-turn-helix" evidence="2">
    <location>
        <begin position="314"/>
        <end position="370"/>
    </location>
</feature>
<dbReference type="InterPro" id="IPR042070">
    <property type="entry name" value="PucR_C-HTH_sf"/>
</dbReference>
<evidence type="ECO:0000313" key="3">
    <source>
        <dbReference type="EMBL" id="SMC07034.1"/>
    </source>
</evidence>
<gene>
    <name evidence="3" type="ORF">SAMN00768000_3165</name>
</gene>
<organism evidence="3 4">
    <name type="scientific">Sulfobacillus thermosulfidooxidans (strain DSM 9293 / VKM B-1269 / AT-1)</name>
    <dbReference type="NCBI Taxonomy" id="929705"/>
    <lineage>
        <taxon>Bacteria</taxon>
        <taxon>Bacillati</taxon>
        <taxon>Bacillota</taxon>
        <taxon>Clostridia</taxon>
        <taxon>Eubacteriales</taxon>
        <taxon>Clostridiales Family XVII. Incertae Sedis</taxon>
        <taxon>Sulfobacillus</taxon>
    </lineage>
</organism>
<accession>A0A1W1WL44</accession>
<evidence type="ECO:0000259" key="2">
    <source>
        <dbReference type="Pfam" id="PF13556"/>
    </source>
</evidence>
<dbReference type="STRING" id="28034.BFX07_06190"/>
<dbReference type="PANTHER" id="PTHR33744">
    <property type="entry name" value="CARBOHYDRATE DIACID REGULATOR"/>
    <property type="match status" value="1"/>
</dbReference>
<protein>
    <submittedName>
        <fullName evidence="3">PucR C-terminal helix-turn-helix domain-containing protein</fullName>
    </submittedName>
</protein>
<dbReference type="InterPro" id="IPR051448">
    <property type="entry name" value="CdaR-like_regulators"/>
</dbReference>
<reference evidence="4" key="1">
    <citation type="submission" date="2017-04" db="EMBL/GenBank/DDBJ databases">
        <authorList>
            <person name="Varghese N."/>
            <person name="Submissions S."/>
        </authorList>
    </citation>
    <scope>NUCLEOTIDE SEQUENCE [LARGE SCALE GENOMIC DNA]</scope>
    <source>
        <strain evidence="4">DSM 9293</strain>
    </source>
</reference>
<dbReference type="AlphaFoldDB" id="A0A1W1WL44"/>
<dbReference type="EMBL" id="FWWY01000001">
    <property type="protein sequence ID" value="SMC07034.1"/>
    <property type="molecule type" value="Genomic_DNA"/>
</dbReference>
<evidence type="ECO:0000259" key="1">
    <source>
        <dbReference type="Pfam" id="PF07905"/>
    </source>
</evidence>
<dbReference type="RefSeq" id="WP_020374916.1">
    <property type="nucleotide sequence ID" value="NZ_FWWY01000001.1"/>
</dbReference>